<dbReference type="Pfam" id="PF00172">
    <property type="entry name" value="Zn_clus"/>
    <property type="match status" value="1"/>
</dbReference>
<keyword evidence="4" id="KW-0804">Transcription</keyword>
<evidence type="ECO:0000313" key="8">
    <source>
        <dbReference type="Proteomes" id="UP000094285"/>
    </source>
</evidence>
<keyword evidence="3" id="KW-0238">DNA-binding</keyword>
<dbReference type="SMART" id="SM00066">
    <property type="entry name" value="GAL4"/>
    <property type="match status" value="1"/>
</dbReference>
<dbReference type="CDD" id="cd00067">
    <property type="entry name" value="GAL4"/>
    <property type="match status" value="1"/>
</dbReference>
<keyword evidence="5" id="KW-0539">Nucleus</keyword>
<comment type="subcellular location">
    <subcellularLocation>
        <location evidence="1">Nucleus</location>
    </subcellularLocation>
</comment>
<evidence type="ECO:0000313" key="7">
    <source>
        <dbReference type="EMBL" id="ODV81662.1"/>
    </source>
</evidence>
<accession>A0A1E4SQH3</accession>
<dbReference type="RefSeq" id="XP_020066784.1">
    <property type="nucleotide sequence ID" value="XM_020206204.1"/>
</dbReference>
<name>A0A1E4SQH3_9ASCO</name>
<reference evidence="8" key="1">
    <citation type="submission" date="2016-05" db="EMBL/GenBank/DDBJ databases">
        <title>Comparative genomics of biotechnologically important yeasts.</title>
        <authorList>
            <consortium name="DOE Joint Genome Institute"/>
            <person name="Riley R."/>
            <person name="Haridas S."/>
            <person name="Wolfe K.H."/>
            <person name="Lopes M.R."/>
            <person name="Hittinger C.T."/>
            <person name="Goker M."/>
            <person name="Salamov A."/>
            <person name="Wisecaver J."/>
            <person name="Long T.M."/>
            <person name="Aerts A.L."/>
            <person name="Barry K."/>
            <person name="Choi C."/>
            <person name="Clum A."/>
            <person name="Coughlan A.Y."/>
            <person name="Deshpande S."/>
            <person name="Douglass A.P."/>
            <person name="Hanson S.J."/>
            <person name="Klenk H.-P."/>
            <person name="Labutti K."/>
            <person name="Lapidus A."/>
            <person name="Lindquist E."/>
            <person name="Lipzen A."/>
            <person name="Meier-Kolthoff J.P."/>
            <person name="Ohm R.A."/>
            <person name="Otillar R.P."/>
            <person name="Pangilinan J."/>
            <person name="Peng Y."/>
            <person name="Rokas A."/>
            <person name="Rosa C.A."/>
            <person name="Scheuner C."/>
            <person name="Sibirny A.A."/>
            <person name="Slot J.C."/>
            <person name="Stielow J.B."/>
            <person name="Sun H."/>
            <person name="Kurtzman C.P."/>
            <person name="Blackwell M."/>
            <person name="Grigoriev I.V."/>
            <person name="Jeffries T.W."/>
        </authorList>
    </citation>
    <scope>NUCLEOTIDE SEQUENCE [LARGE SCALE GENOMIC DNA]</scope>
    <source>
        <strain evidence="8">NRRL Y-17324</strain>
    </source>
</reference>
<dbReference type="GeneID" id="30980341"/>
<gene>
    <name evidence="7" type="ORF">CANTADRAFT_116250</name>
</gene>
<dbReference type="STRING" id="984487.A0A1E4SQH3"/>
<dbReference type="InterPro" id="IPR051089">
    <property type="entry name" value="prtT"/>
</dbReference>
<dbReference type="OrthoDB" id="3163292at2759"/>
<protein>
    <recommendedName>
        <fullName evidence="6">Zn(2)-C6 fungal-type domain-containing protein</fullName>
    </recommendedName>
</protein>
<dbReference type="GO" id="GO:0005634">
    <property type="term" value="C:nucleus"/>
    <property type="evidence" value="ECO:0007669"/>
    <property type="project" value="UniProtKB-SubCell"/>
</dbReference>
<evidence type="ECO:0000256" key="4">
    <source>
        <dbReference type="ARBA" id="ARBA00023163"/>
    </source>
</evidence>
<dbReference type="InterPro" id="IPR001138">
    <property type="entry name" value="Zn2Cys6_DnaBD"/>
</dbReference>
<proteinExistence type="predicted"/>
<dbReference type="InterPro" id="IPR036864">
    <property type="entry name" value="Zn2-C6_fun-type_DNA-bd_sf"/>
</dbReference>
<dbReference type="PROSITE" id="PS00463">
    <property type="entry name" value="ZN2_CY6_FUNGAL_1"/>
    <property type="match status" value="1"/>
</dbReference>
<evidence type="ECO:0000256" key="2">
    <source>
        <dbReference type="ARBA" id="ARBA00023015"/>
    </source>
</evidence>
<dbReference type="GO" id="GO:0008270">
    <property type="term" value="F:zinc ion binding"/>
    <property type="evidence" value="ECO:0007669"/>
    <property type="project" value="InterPro"/>
</dbReference>
<keyword evidence="8" id="KW-1185">Reference proteome</keyword>
<evidence type="ECO:0000259" key="6">
    <source>
        <dbReference type="PROSITE" id="PS50048"/>
    </source>
</evidence>
<evidence type="ECO:0000256" key="3">
    <source>
        <dbReference type="ARBA" id="ARBA00023125"/>
    </source>
</evidence>
<dbReference type="Proteomes" id="UP000094285">
    <property type="component" value="Unassembled WGS sequence"/>
</dbReference>
<dbReference type="PROSITE" id="PS50048">
    <property type="entry name" value="ZN2_CY6_FUNGAL_2"/>
    <property type="match status" value="1"/>
</dbReference>
<organism evidence="7 8">
    <name type="scientific">Suhomyces tanzawaensis NRRL Y-17324</name>
    <dbReference type="NCBI Taxonomy" id="984487"/>
    <lineage>
        <taxon>Eukaryota</taxon>
        <taxon>Fungi</taxon>
        <taxon>Dikarya</taxon>
        <taxon>Ascomycota</taxon>
        <taxon>Saccharomycotina</taxon>
        <taxon>Pichiomycetes</taxon>
        <taxon>Debaryomycetaceae</taxon>
        <taxon>Suhomyces</taxon>
    </lineage>
</organism>
<evidence type="ECO:0000256" key="1">
    <source>
        <dbReference type="ARBA" id="ARBA00004123"/>
    </source>
</evidence>
<dbReference type="PANTHER" id="PTHR31845">
    <property type="entry name" value="FINGER DOMAIN PROTEIN, PUTATIVE-RELATED"/>
    <property type="match status" value="1"/>
</dbReference>
<dbReference type="PANTHER" id="PTHR31845:SF6">
    <property type="entry name" value="TRANSCRIPTION FACTOR SEF1-RELATED"/>
    <property type="match status" value="1"/>
</dbReference>
<dbReference type="AlphaFoldDB" id="A0A1E4SQH3"/>
<dbReference type="GO" id="GO:0000981">
    <property type="term" value="F:DNA-binding transcription factor activity, RNA polymerase II-specific"/>
    <property type="evidence" value="ECO:0007669"/>
    <property type="project" value="InterPro"/>
</dbReference>
<evidence type="ECO:0000256" key="5">
    <source>
        <dbReference type="ARBA" id="ARBA00023242"/>
    </source>
</evidence>
<dbReference type="EMBL" id="KV453909">
    <property type="protein sequence ID" value="ODV81662.1"/>
    <property type="molecule type" value="Genomic_DNA"/>
</dbReference>
<dbReference type="GO" id="GO:0000976">
    <property type="term" value="F:transcription cis-regulatory region binding"/>
    <property type="evidence" value="ECO:0007669"/>
    <property type="project" value="TreeGrafter"/>
</dbReference>
<sequence>MIMPVTPHRIKLVVPKVKGGKILKTCIRCRQHKTKCDALITNPEPCSHCAKKSLTCTLDIITSIKKRDGFDVVEKLASEVTDLNHTLDALILRRSAMVLALVKRSQGIIKSSGIRTKIARTPPVSQIQTCLDSPEPTQPPMVLPLPASQSMYTIETSGIAPFSISMEQAYELFTNYEVNFNQFLPIFPDDFFSTINLAQFKQENELLFWCIVITSYLNYPDVHSSSNYRLLVDHIKALVVKTCWVETPRSVYVISSLLILTTWSLPQTTQLTNNISLKFLSLMKNLSLQFGLHKLEFLNEFSHKTRMSISNEKSVDSIIRERIYKFININSNYWYIYLGLSSNNAPNGSDQDYIINKASNIDIFDKSVNTNDHYINSLLRVSVIQTKMSANMMDLIDNTNESILTLPNQINTSKVLNLKMFDVILEDLKKVLTHENQVITNLIEISITYSKLQLYIYSLSHLSVEIGEYKQFISKICSCCFNLLSLYQNQFKDISSFNQLPIHYKFPVELASFILLKIYKSPLLNTVEDYHLIKQKFNEFYDNIVKKGISGNDWSFVNEKFLKILSKFDSIENSFVINRMVVETQDDDEDAPLFLLVKQMKNYLVSSMSYELVWCIYEREKKKIDEKDVDWEKFGLDKAKDKAVIDFLLKNETILN</sequence>
<feature type="domain" description="Zn(2)-C6 fungal-type" evidence="6">
    <location>
        <begin position="25"/>
        <end position="58"/>
    </location>
</feature>
<dbReference type="Gene3D" id="4.10.240.10">
    <property type="entry name" value="Zn(2)-C6 fungal-type DNA-binding domain"/>
    <property type="match status" value="1"/>
</dbReference>
<dbReference type="SUPFAM" id="SSF57701">
    <property type="entry name" value="Zn2/Cys6 DNA-binding domain"/>
    <property type="match status" value="1"/>
</dbReference>
<keyword evidence="2" id="KW-0805">Transcription regulation</keyword>